<dbReference type="GO" id="GO:0009055">
    <property type="term" value="F:electron transfer activity"/>
    <property type="evidence" value="ECO:0007669"/>
    <property type="project" value="InterPro"/>
</dbReference>
<dbReference type="Gene3D" id="3.40.50.620">
    <property type="entry name" value="HUPs"/>
    <property type="match status" value="1"/>
</dbReference>
<keyword evidence="2" id="KW-0813">Transport</keyword>
<name>A0A069E7S0_9PROT</name>
<dbReference type="STRING" id="1280949.HAD_10065"/>
<dbReference type="InterPro" id="IPR014730">
    <property type="entry name" value="ETF_a/b_N"/>
</dbReference>
<dbReference type="eggNOG" id="COG2086">
    <property type="taxonomic scope" value="Bacteria"/>
</dbReference>
<dbReference type="AlphaFoldDB" id="A0A069E7S0"/>
<dbReference type="SMART" id="SM00893">
    <property type="entry name" value="ETF"/>
    <property type="match status" value="1"/>
</dbReference>
<feature type="domain" description="Electron transfer flavoprotein alpha/beta-subunit N-terminal" evidence="4">
    <location>
        <begin position="23"/>
        <end position="209"/>
    </location>
</feature>
<evidence type="ECO:0000256" key="1">
    <source>
        <dbReference type="ARBA" id="ARBA00007557"/>
    </source>
</evidence>
<reference evidence="5 6" key="1">
    <citation type="journal article" date="2014" name="Antonie Van Leeuwenhoek">
        <title>Hyphomonas beringensis sp. nov. and Hyphomonas chukchiensis sp. nov., isolated from surface seawater of the Bering Sea and Chukchi Sea.</title>
        <authorList>
            <person name="Li C."/>
            <person name="Lai Q."/>
            <person name="Li G."/>
            <person name="Dong C."/>
            <person name="Wang J."/>
            <person name="Liao Y."/>
            <person name="Shao Z."/>
        </authorList>
    </citation>
    <scope>NUCLEOTIDE SEQUENCE [LARGE SCALE GENOMIC DNA]</scope>
    <source>
        <strain evidence="5 6">MHS-3</strain>
    </source>
</reference>
<dbReference type="PANTHER" id="PTHR21294:SF8">
    <property type="entry name" value="ELECTRON TRANSFER FLAVOPROTEIN SUBUNIT BETA"/>
    <property type="match status" value="1"/>
</dbReference>
<keyword evidence="3" id="KW-0249">Electron transport</keyword>
<dbReference type="SUPFAM" id="SSF52402">
    <property type="entry name" value="Adenine nucleotide alpha hydrolases-like"/>
    <property type="match status" value="1"/>
</dbReference>
<evidence type="ECO:0000313" key="5">
    <source>
        <dbReference type="EMBL" id="KCZ86024.1"/>
    </source>
</evidence>
<dbReference type="Proteomes" id="UP000027446">
    <property type="component" value="Unassembled WGS sequence"/>
</dbReference>
<dbReference type="OrthoDB" id="9804960at2"/>
<dbReference type="PANTHER" id="PTHR21294">
    <property type="entry name" value="ELECTRON TRANSFER FLAVOPROTEIN BETA-SUBUNIT"/>
    <property type="match status" value="1"/>
</dbReference>
<organism evidence="5 6">
    <name type="scientific">Hyphomonas adhaerens MHS-3</name>
    <dbReference type="NCBI Taxonomy" id="1280949"/>
    <lineage>
        <taxon>Bacteria</taxon>
        <taxon>Pseudomonadati</taxon>
        <taxon>Pseudomonadota</taxon>
        <taxon>Alphaproteobacteria</taxon>
        <taxon>Hyphomonadales</taxon>
        <taxon>Hyphomonadaceae</taxon>
        <taxon>Hyphomonas</taxon>
    </lineage>
</organism>
<dbReference type="RefSeq" id="WP_051596104.1">
    <property type="nucleotide sequence ID" value="NZ_ARYH01000001.1"/>
</dbReference>
<keyword evidence="6" id="KW-1185">Reference proteome</keyword>
<dbReference type="InterPro" id="IPR014729">
    <property type="entry name" value="Rossmann-like_a/b/a_fold"/>
</dbReference>
<dbReference type="InterPro" id="IPR012255">
    <property type="entry name" value="ETF_b"/>
</dbReference>
<sequence>MKIIVFLAAILDPKWMLSLDPSGALPSRDPQKLALSPFDEAALELALRLREGGNTQAYVLEAYLIGEESSRLARKVAAYKPDRIETVSVGTGGLADRAHVARVLAERVAADGEPADVILIGREFGDCDDGAVPAMLARILGNRYVGLIHSLEVGGQSIQLQRRRDGVVESIQLDRQIVASVTNDKSNRLRHPLMKNAMQARTAEIGHHADPGRASMPVARKVSALRQSRPEGQCRILTGDIAAQTQELAEILRIGAAT</sequence>
<accession>A0A069E7S0</accession>
<evidence type="ECO:0000313" key="6">
    <source>
        <dbReference type="Proteomes" id="UP000027446"/>
    </source>
</evidence>
<evidence type="ECO:0000256" key="3">
    <source>
        <dbReference type="ARBA" id="ARBA00022982"/>
    </source>
</evidence>
<dbReference type="Pfam" id="PF01012">
    <property type="entry name" value="ETF"/>
    <property type="match status" value="1"/>
</dbReference>
<comment type="similarity">
    <text evidence="1">Belongs to the ETF beta-subunit/FixA family.</text>
</comment>
<comment type="caution">
    <text evidence="5">The sequence shown here is derived from an EMBL/GenBank/DDBJ whole genome shotgun (WGS) entry which is preliminary data.</text>
</comment>
<evidence type="ECO:0000256" key="2">
    <source>
        <dbReference type="ARBA" id="ARBA00022448"/>
    </source>
</evidence>
<proteinExistence type="inferred from homology"/>
<evidence type="ECO:0000259" key="4">
    <source>
        <dbReference type="SMART" id="SM00893"/>
    </source>
</evidence>
<gene>
    <name evidence="5" type="ORF">HAD_10065</name>
</gene>
<dbReference type="EMBL" id="ARYH01000001">
    <property type="protein sequence ID" value="KCZ86024.1"/>
    <property type="molecule type" value="Genomic_DNA"/>
</dbReference>
<protein>
    <submittedName>
        <fullName evidence="5">Electron transfer flavoprotein subunit beta</fullName>
    </submittedName>
</protein>